<evidence type="ECO:0000259" key="14">
    <source>
        <dbReference type="Pfam" id="PF00593"/>
    </source>
</evidence>
<keyword evidence="5 12" id="KW-0812">Transmembrane</keyword>
<feature type="signal peptide" evidence="13">
    <location>
        <begin position="1"/>
        <end position="28"/>
    </location>
</feature>
<keyword evidence="8" id="KW-0406">Ion transport</keyword>
<evidence type="ECO:0000256" key="9">
    <source>
        <dbReference type="ARBA" id="ARBA00023077"/>
    </source>
</evidence>
<protein>
    <submittedName>
        <fullName evidence="15">TonB-dependent receptor</fullName>
    </submittedName>
</protein>
<dbReference type="PROSITE" id="PS52016">
    <property type="entry name" value="TONB_DEPENDENT_REC_3"/>
    <property type="match status" value="1"/>
</dbReference>
<dbReference type="Gene3D" id="2.170.130.10">
    <property type="entry name" value="TonB-dependent receptor, plug domain"/>
    <property type="match status" value="1"/>
</dbReference>
<dbReference type="PANTHER" id="PTHR32552:SF89">
    <property type="entry name" value="CATECHOLATE SIDEROPHORE RECEPTOR FIU"/>
    <property type="match status" value="1"/>
</dbReference>
<dbReference type="OrthoDB" id="5297155at2"/>
<keyword evidence="6 13" id="KW-0732">Signal</keyword>
<sequence>MIQLFRIRPIISALGVLGVCSVTTVAFAKNDVTAPTSSGHKAQRIIAIGEVTGSAADETADSARTPQLPNQKRIFKSGIATKVLGRDEIEAAGPAAGGAAILNYAPGVHMLTGYSGTGASKSEISINGIKQGWGNPKGAIDNGGIAVSFDGVPMVNPSSGLWQSPQINQPSIIQGVKITYGPGNPASRWYNNIGGGINFVPLQPTEKPEATVGIGYGSYDFKNIHFSVNTGNHDGFSAVFAGGVSSGNSYLHPIVGSTLLSPSGSIFPSSSYAWYFKGIKRFHRGDVSFGAYLAKGSAYKPFVTPVTPIQGVTINGFNAKGQTIAGPLLSQSTSGFYGGIPYKEDSNTTYLLYSKLNVFIGAHTTLHNMIWYRHGNRLHTAIQFPEADAKNPYEYNNPVDNVYGEKLQFSTRLPWNRLKYGGFFLHSRYESENPFYNSGGSRSVPNDKYRNDFFNQTDLAAFIQDKIQPIKTLDITPGVRFINYLTNYTPDTIETFPESYILYPKGNEAKFGPASSSFTKPELSLAINWRPIRHLAFFVSYGEAYKIPEDGGGGGPYQSVPASAVSLEEGKEYQAGIKLHFLNKGILHHFLLSANWYHLRFSNESIFTTLANGNIINASGTSDYQGVNLSIDDDPLYWLHVFSNLSLEKADFTNYTTGGISYNGLPVTDVPSQTFNIGAYTRYYAYDILLEPRIWEQYTGPQAMFNNLTGAPSDTAKVPAYALLNLAIRATIPIHMPLLKAITANLSMLNVLGRKYDGYEYISSGGVYGPTSAGKILGYAGAPRTVYAELEAKF</sequence>
<proteinExistence type="inferred from homology"/>
<keyword evidence="9" id="KW-0798">TonB box</keyword>
<evidence type="ECO:0000256" key="5">
    <source>
        <dbReference type="ARBA" id="ARBA00022692"/>
    </source>
</evidence>
<dbReference type="InterPro" id="IPR037066">
    <property type="entry name" value="Plug_dom_sf"/>
</dbReference>
<keyword evidence="10 12" id="KW-0472">Membrane</keyword>
<dbReference type="Pfam" id="PF00593">
    <property type="entry name" value="TonB_dep_Rec_b-barrel"/>
    <property type="match status" value="1"/>
</dbReference>
<dbReference type="AlphaFoldDB" id="A0A3M8QZU9"/>
<evidence type="ECO:0000256" key="8">
    <source>
        <dbReference type="ARBA" id="ARBA00023065"/>
    </source>
</evidence>
<dbReference type="PANTHER" id="PTHR32552">
    <property type="entry name" value="FERRICHROME IRON RECEPTOR-RELATED"/>
    <property type="match status" value="1"/>
</dbReference>
<keyword evidence="3 12" id="KW-1134">Transmembrane beta strand</keyword>
<dbReference type="EMBL" id="RIZI01000168">
    <property type="protein sequence ID" value="RNF61605.1"/>
    <property type="molecule type" value="Genomic_DNA"/>
</dbReference>
<reference evidence="15" key="1">
    <citation type="submission" date="2018-10" db="EMBL/GenBank/DDBJ databases">
        <title>Acidithiobacillus sulfuriphilus sp. nov.: an extremely acidophilic sulfur-oxidizing chemolithotroph isolated from a neutral pH environment.</title>
        <authorList>
            <person name="Falagan C."/>
            <person name="Moya-Beltran A."/>
            <person name="Quatrini R."/>
            <person name="Johnson D.B."/>
        </authorList>
    </citation>
    <scope>NUCLEOTIDE SEQUENCE [LARGE SCALE GENOMIC DNA]</scope>
    <source>
        <strain evidence="15">CJ-2</strain>
    </source>
</reference>
<evidence type="ECO:0000256" key="1">
    <source>
        <dbReference type="ARBA" id="ARBA00004571"/>
    </source>
</evidence>
<accession>A0A3M8QZU9</accession>
<keyword evidence="11 12" id="KW-0998">Cell outer membrane</keyword>
<feature type="chain" id="PRO_5017966590" evidence="13">
    <location>
        <begin position="29"/>
        <end position="794"/>
    </location>
</feature>
<dbReference type="GO" id="GO:0009279">
    <property type="term" value="C:cell outer membrane"/>
    <property type="evidence" value="ECO:0007669"/>
    <property type="project" value="UniProtKB-SubCell"/>
</dbReference>
<name>A0A3M8QZU9_9PROT</name>
<comment type="caution">
    <text evidence="15">The sequence shown here is derived from an EMBL/GenBank/DDBJ whole genome shotgun (WGS) entry which is preliminary data.</text>
</comment>
<keyword evidence="2 12" id="KW-0813">Transport</keyword>
<dbReference type="RefSeq" id="WP_123103970.1">
    <property type="nucleotide sequence ID" value="NZ_CP127527.1"/>
</dbReference>
<dbReference type="InterPro" id="IPR036942">
    <property type="entry name" value="Beta-barrel_TonB_sf"/>
</dbReference>
<dbReference type="Gene3D" id="2.40.170.20">
    <property type="entry name" value="TonB-dependent receptor, beta-barrel domain"/>
    <property type="match status" value="1"/>
</dbReference>
<evidence type="ECO:0000256" key="11">
    <source>
        <dbReference type="ARBA" id="ARBA00023237"/>
    </source>
</evidence>
<evidence type="ECO:0000256" key="2">
    <source>
        <dbReference type="ARBA" id="ARBA00022448"/>
    </source>
</evidence>
<evidence type="ECO:0000256" key="10">
    <source>
        <dbReference type="ARBA" id="ARBA00023136"/>
    </source>
</evidence>
<dbReference type="InterPro" id="IPR039426">
    <property type="entry name" value="TonB-dep_rcpt-like"/>
</dbReference>
<evidence type="ECO:0000256" key="3">
    <source>
        <dbReference type="ARBA" id="ARBA00022452"/>
    </source>
</evidence>
<evidence type="ECO:0000256" key="13">
    <source>
        <dbReference type="SAM" id="SignalP"/>
    </source>
</evidence>
<organism evidence="15">
    <name type="scientific">Acidithiobacillus sulfuriphilus</name>
    <dbReference type="NCBI Taxonomy" id="1867749"/>
    <lineage>
        <taxon>Bacteria</taxon>
        <taxon>Pseudomonadati</taxon>
        <taxon>Pseudomonadota</taxon>
        <taxon>Acidithiobacillia</taxon>
        <taxon>Acidithiobacillales</taxon>
        <taxon>Acidithiobacillaceae</taxon>
        <taxon>Acidithiobacillus</taxon>
    </lineage>
</organism>
<dbReference type="SUPFAM" id="SSF56935">
    <property type="entry name" value="Porins"/>
    <property type="match status" value="1"/>
</dbReference>
<gene>
    <name evidence="15" type="ORF">EC580_08225</name>
</gene>
<evidence type="ECO:0000256" key="4">
    <source>
        <dbReference type="ARBA" id="ARBA00022496"/>
    </source>
</evidence>
<dbReference type="InterPro" id="IPR000531">
    <property type="entry name" value="Beta-barrel_TonB"/>
</dbReference>
<dbReference type="GO" id="GO:0015344">
    <property type="term" value="F:siderophore uptake transmembrane transporter activity"/>
    <property type="evidence" value="ECO:0007669"/>
    <property type="project" value="TreeGrafter"/>
</dbReference>
<evidence type="ECO:0000256" key="7">
    <source>
        <dbReference type="ARBA" id="ARBA00023004"/>
    </source>
</evidence>
<comment type="similarity">
    <text evidence="12">Belongs to the TonB-dependent receptor family.</text>
</comment>
<evidence type="ECO:0000313" key="15">
    <source>
        <dbReference type="EMBL" id="RNF61605.1"/>
    </source>
</evidence>
<evidence type="ECO:0000256" key="6">
    <source>
        <dbReference type="ARBA" id="ARBA00022729"/>
    </source>
</evidence>
<comment type="subcellular location">
    <subcellularLocation>
        <location evidence="1 12">Cell outer membrane</location>
        <topology evidence="1 12">Multi-pass membrane protein</topology>
    </subcellularLocation>
</comment>
<keyword evidence="15" id="KW-0675">Receptor</keyword>
<feature type="domain" description="TonB-dependent receptor-like beta-barrel" evidence="14">
    <location>
        <begin position="332"/>
        <end position="750"/>
    </location>
</feature>
<keyword evidence="4" id="KW-0410">Iron transport</keyword>
<keyword evidence="7" id="KW-0408">Iron</keyword>
<evidence type="ECO:0000256" key="12">
    <source>
        <dbReference type="PROSITE-ProRule" id="PRU01360"/>
    </source>
</evidence>